<evidence type="ECO:0000256" key="7">
    <source>
        <dbReference type="ARBA" id="ARBA00022898"/>
    </source>
</evidence>
<dbReference type="Gene3D" id="3.40.640.10">
    <property type="entry name" value="Type I PLP-dependent aspartate aminotransferase-like (Major domain)"/>
    <property type="match status" value="1"/>
</dbReference>
<dbReference type="Proteomes" id="UP001233999">
    <property type="component" value="Unassembled WGS sequence"/>
</dbReference>
<dbReference type="Gene3D" id="3.90.1150.10">
    <property type="entry name" value="Aspartate Aminotransferase, domain 1"/>
    <property type="match status" value="1"/>
</dbReference>
<comment type="subunit">
    <text evidence="3">Homodimer.</text>
</comment>
<dbReference type="EMBL" id="JASPKZ010003862">
    <property type="protein sequence ID" value="KAJ9591622.1"/>
    <property type="molecule type" value="Genomic_DNA"/>
</dbReference>
<evidence type="ECO:0000256" key="4">
    <source>
        <dbReference type="ARBA" id="ARBA00012753"/>
    </source>
</evidence>
<dbReference type="CDD" id="cd00609">
    <property type="entry name" value="AAT_like"/>
    <property type="match status" value="1"/>
</dbReference>
<dbReference type="FunFam" id="3.40.640.10:FF:000066">
    <property type="entry name" value="Aspartate aminotransferase"/>
    <property type="match status" value="1"/>
</dbReference>
<gene>
    <name evidence="9" type="ORF">L9F63_001836</name>
</gene>
<dbReference type="GO" id="GO:0005829">
    <property type="term" value="C:cytosol"/>
    <property type="evidence" value="ECO:0007669"/>
    <property type="project" value="TreeGrafter"/>
</dbReference>
<dbReference type="InterPro" id="IPR015422">
    <property type="entry name" value="PyrdxlP-dep_Trfase_small"/>
</dbReference>
<comment type="cofactor">
    <cofactor evidence="1">
        <name>pyridoxal 5'-phosphate</name>
        <dbReference type="ChEBI" id="CHEBI:597326"/>
    </cofactor>
</comment>
<dbReference type="PANTHER" id="PTHR11879:SF55">
    <property type="entry name" value="GLUTAMATE OXALOACETATE TRANSAMINASE 1, ISOFORM B"/>
    <property type="match status" value="1"/>
</dbReference>
<evidence type="ECO:0000313" key="9">
    <source>
        <dbReference type="EMBL" id="KAJ9591622.1"/>
    </source>
</evidence>
<sequence length="440" mass="50255">MAALSFTVSGITETEKDTIAVCYQCMNDKHPNTVDLIPGAYRDENGKPWVMPFIHKLEKEMLESPNWNHEYVIFLGLDPYMTLVPPLILGDNCPALKTGRAFGIQTVSGTGALRIGAELLARHSKFNTFYLSDPTWDTHDIIFSYGGFKNSRTYRYWDPVKRGLNFEGLLEDLDNAPENAVIVLQICAHNPTGCDLTRDQWIQIADVMQKRKLFPFFDAAYQGLGSGDLEEDAWPVRYFVQRGFEMFIAQTFSKNMGLYSDRIGCLTLVLNDGRQQEIPALKLMMTVIVRAMYLCPTRIGSELVIKVLQNPQHCEEWQKCLRKMAEQLKEVRQALKDRLVKLGTPGSWEHITEQKGMFSFTALTRKQVAYLAEKYHLYMLLNGRVNMFALNNKNLNRFAEAVHDAVLNCPQYRCLCNLFIGDQSHDMTIAVTVTLNHKIK</sequence>
<reference evidence="9" key="2">
    <citation type="submission" date="2023-05" db="EMBL/GenBank/DDBJ databases">
        <authorList>
            <person name="Fouks B."/>
        </authorList>
    </citation>
    <scope>NUCLEOTIDE SEQUENCE</scope>
    <source>
        <strain evidence="9">Stay&amp;Tobe</strain>
        <tissue evidence="9">Testes</tissue>
    </source>
</reference>
<accession>A0AAD8A382</accession>
<dbReference type="EC" id="2.6.1.1" evidence="4"/>
<dbReference type="InterPro" id="IPR004839">
    <property type="entry name" value="Aminotransferase_I/II_large"/>
</dbReference>
<evidence type="ECO:0000256" key="1">
    <source>
        <dbReference type="ARBA" id="ARBA00001933"/>
    </source>
</evidence>
<keyword evidence="5" id="KW-0032">Aminotransferase</keyword>
<evidence type="ECO:0000256" key="3">
    <source>
        <dbReference type="ARBA" id="ARBA00011738"/>
    </source>
</evidence>
<dbReference type="GO" id="GO:0004069">
    <property type="term" value="F:L-aspartate:2-oxoglutarate aminotransferase activity"/>
    <property type="evidence" value="ECO:0007669"/>
    <property type="project" value="UniProtKB-EC"/>
</dbReference>
<comment type="caution">
    <text evidence="9">The sequence shown here is derived from an EMBL/GenBank/DDBJ whole genome shotgun (WGS) entry which is preliminary data.</text>
</comment>
<dbReference type="PANTHER" id="PTHR11879">
    <property type="entry name" value="ASPARTATE AMINOTRANSFERASE"/>
    <property type="match status" value="1"/>
</dbReference>
<evidence type="ECO:0000256" key="2">
    <source>
        <dbReference type="ARBA" id="ARBA00007441"/>
    </source>
</evidence>
<dbReference type="PRINTS" id="PR00799">
    <property type="entry name" value="TRANSAMINASE"/>
</dbReference>
<keyword evidence="6" id="KW-0808">Transferase</keyword>
<dbReference type="InterPro" id="IPR015424">
    <property type="entry name" value="PyrdxlP-dep_Trfase"/>
</dbReference>
<evidence type="ECO:0000256" key="5">
    <source>
        <dbReference type="ARBA" id="ARBA00022576"/>
    </source>
</evidence>
<dbReference type="AlphaFoldDB" id="A0AAD8A382"/>
<dbReference type="InterPro" id="IPR015421">
    <property type="entry name" value="PyrdxlP-dep_Trfase_major"/>
</dbReference>
<protein>
    <recommendedName>
        <fullName evidence="4">aspartate transaminase</fullName>
        <ecNumber evidence="4">2.6.1.1</ecNumber>
    </recommendedName>
</protein>
<evidence type="ECO:0000313" key="10">
    <source>
        <dbReference type="Proteomes" id="UP001233999"/>
    </source>
</evidence>
<name>A0AAD8A382_DIPPU</name>
<dbReference type="Pfam" id="PF00155">
    <property type="entry name" value="Aminotran_1_2"/>
    <property type="match status" value="1"/>
</dbReference>
<feature type="domain" description="Aminotransferase class I/classII large" evidence="8">
    <location>
        <begin position="34"/>
        <end position="402"/>
    </location>
</feature>
<evidence type="ECO:0000259" key="8">
    <source>
        <dbReference type="Pfam" id="PF00155"/>
    </source>
</evidence>
<dbReference type="SUPFAM" id="SSF53383">
    <property type="entry name" value="PLP-dependent transferases"/>
    <property type="match status" value="1"/>
</dbReference>
<dbReference type="GO" id="GO:0006532">
    <property type="term" value="P:aspartate biosynthetic process"/>
    <property type="evidence" value="ECO:0007669"/>
    <property type="project" value="TreeGrafter"/>
</dbReference>
<organism evidence="9 10">
    <name type="scientific">Diploptera punctata</name>
    <name type="common">Pacific beetle cockroach</name>
    <dbReference type="NCBI Taxonomy" id="6984"/>
    <lineage>
        <taxon>Eukaryota</taxon>
        <taxon>Metazoa</taxon>
        <taxon>Ecdysozoa</taxon>
        <taxon>Arthropoda</taxon>
        <taxon>Hexapoda</taxon>
        <taxon>Insecta</taxon>
        <taxon>Pterygota</taxon>
        <taxon>Neoptera</taxon>
        <taxon>Polyneoptera</taxon>
        <taxon>Dictyoptera</taxon>
        <taxon>Blattodea</taxon>
        <taxon>Blaberoidea</taxon>
        <taxon>Blaberidae</taxon>
        <taxon>Diplopterinae</taxon>
        <taxon>Diploptera</taxon>
    </lineage>
</organism>
<dbReference type="GO" id="GO:0030170">
    <property type="term" value="F:pyridoxal phosphate binding"/>
    <property type="evidence" value="ECO:0007669"/>
    <property type="project" value="InterPro"/>
</dbReference>
<comment type="similarity">
    <text evidence="2">Belongs to the class-I pyridoxal-phosphate-dependent aminotransferase family.</text>
</comment>
<dbReference type="InterPro" id="IPR000796">
    <property type="entry name" value="Asp_trans"/>
</dbReference>
<keyword evidence="7" id="KW-0663">Pyridoxal phosphate</keyword>
<proteinExistence type="inferred from homology"/>
<keyword evidence="10" id="KW-1185">Reference proteome</keyword>
<reference evidence="9" key="1">
    <citation type="journal article" date="2023" name="IScience">
        <title>Live-bearing cockroach genome reveals convergent evolutionary mechanisms linked to viviparity in insects and beyond.</title>
        <authorList>
            <person name="Fouks B."/>
            <person name="Harrison M.C."/>
            <person name="Mikhailova A.A."/>
            <person name="Marchal E."/>
            <person name="English S."/>
            <person name="Carruthers M."/>
            <person name="Jennings E.C."/>
            <person name="Chiamaka E.L."/>
            <person name="Frigard R.A."/>
            <person name="Pippel M."/>
            <person name="Attardo G.M."/>
            <person name="Benoit J.B."/>
            <person name="Bornberg-Bauer E."/>
            <person name="Tobe S.S."/>
        </authorList>
    </citation>
    <scope>NUCLEOTIDE SEQUENCE</scope>
    <source>
        <strain evidence="9">Stay&amp;Tobe</strain>
    </source>
</reference>
<evidence type="ECO:0000256" key="6">
    <source>
        <dbReference type="ARBA" id="ARBA00022679"/>
    </source>
</evidence>